<protein>
    <recommendedName>
        <fullName evidence="4">Glycosyltransferase family 25 protein</fullName>
    </recommendedName>
</protein>
<feature type="non-terminal residue" evidence="2">
    <location>
        <position position="685"/>
    </location>
</feature>
<evidence type="ECO:0000313" key="2">
    <source>
        <dbReference type="EMBL" id="KAJ3842854.1"/>
    </source>
</evidence>
<feature type="region of interest" description="Disordered" evidence="1">
    <location>
        <begin position="182"/>
        <end position="203"/>
    </location>
</feature>
<feature type="compositionally biased region" description="Basic and acidic residues" evidence="1">
    <location>
        <begin position="606"/>
        <end position="615"/>
    </location>
</feature>
<reference evidence="2" key="1">
    <citation type="submission" date="2022-08" db="EMBL/GenBank/DDBJ databases">
        <authorList>
            <consortium name="DOE Joint Genome Institute"/>
            <person name="Min B."/>
            <person name="Riley R."/>
            <person name="Sierra-Patev S."/>
            <person name="Naranjo-Ortiz M."/>
            <person name="Looney B."/>
            <person name="Konkel Z."/>
            <person name="Slot J.C."/>
            <person name="Sakamoto Y."/>
            <person name="Steenwyk J.L."/>
            <person name="Rokas A."/>
            <person name="Carro J."/>
            <person name="Camarero S."/>
            <person name="Ferreira P."/>
            <person name="Molpeceres G."/>
            <person name="Ruiz-Duenas F.J."/>
            <person name="Serrano A."/>
            <person name="Henrissat B."/>
            <person name="Drula E."/>
            <person name="Hughes K.W."/>
            <person name="Mata J.L."/>
            <person name="Ishikawa N.K."/>
            <person name="Vargas-Isla R."/>
            <person name="Ushijima S."/>
            <person name="Smith C.A."/>
            <person name="Ahrendt S."/>
            <person name="Andreopoulos W."/>
            <person name="He G."/>
            <person name="Labutti K."/>
            <person name="Lipzen A."/>
            <person name="Ng V."/>
            <person name="Sandor L."/>
            <person name="Barry K."/>
            <person name="Martinez A.T."/>
            <person name="Xiao Y."/>
            <person name="Gibbons J.G."/>
            <person name="Terashima K."/>
            <person name="Hibbett D.S."/>
            <person name="Grigoriev I.V."/>
        </authorList>
    </citation>
    <scope>NUCLEOTIDE SEQUENCE</scope>
    <source>
        <strain evidence="2">TFB9207</strain>
    </source>
</reference>
<name>A0AA38PH81_9AGAR</name>
<evidence type="ECO:0000256" key="1">
    <source>
        <dbReference type="SAM" id="MobiDB-lite"/>
    </source>
</evidence>
<gene>
    <name evidence="2" type="ORF">F5878DRAFT_721889</name>
</gene>
<proteinExistence type="predicted"/>
<evidence type="ECO:0000313" key="3">
    <source>
        <dbReference type="Proteomes" id="UP001163846"/>
    </source>
</evidence>
<keyword evidence="3" id="KW-1185">Reference proteome</keyword>
<sequence length="685" mass="77581">MKSQKNQRVFTISPFSSSVRNRILARLSRLSSTSNFRICAFVSLFLIVLSTCLISTTLASDSKLVSLLPLPKKLRKPWSTKPSNGVTRIGEGPLVPRFRDSRTSTNVPDSNESIYVVSLPHRTDRRMRMEFLREYLGLNWTYVDATYADEEIVTTIMKNVYTLREEAMRARLELHRMRDEKLRSKGQDDDDDHFSVTEYPDDLEDLKTETSTTSISFPSQVIESSRSFSGVKLPFQWPVSSNQSTSFEPSRVSSVSPLPLKNRILEFLDIFDVYLSNTRRTWRTGDELPSPDDDVHEHDYFSQFLTNLGSNVESSVPESSNLPMQLQLVCSTKDFSLIPYSPTLPYHRYLTAARVAVWHSHLRVLRQIVEAEKSRPRLDNDQDEFGSASTTVTNSWHTEGESQIRARTSNGARRIEIPVVSRHEAIQEQVIAEETITDEYSDIEMRQTDNRDKNHEHISIILEDDIDVEKDIRSRLRRIWNVLPNDWDVVFLGHCWSDESFWPALTHPVLTGTSADDSTMSEAQIEDSSEGVWNTLHPSHSPRCTHAYVLSPPGARKILAHLEYPPFAYSRAIDQAYAWLVSSGRLKAYSVVGSVAVQVKSGNTPRKGDSRDGEGKGSVSIGDVWRPGSLRKNATQGGNEVEVNTSSWDEQLSDGVFSSKDYIHDTTACCKYGPNITDSVEKPDD</sequence>
<dbReference type="EMBL" id="MU805992">
    <property type="protein sequence ID" value="KAJ3842854.1"/>
    <property type="molecule type" value="Genomic_DNA"/>
</dbReference>
<comment type="caution">
    <text evidence="2">The sequence shown here is derived from an EMBL/GenBank/DDBJ whole genome shotgun (WGS) entry which is preliminary data.</text>
</comment>
<feature type="compositionally biased region" description="Polar residues" evidence="1">
    <location>
        <begin position="632"/>
        <end position="647"/>
    </location>
</feature>
<dbReference type="Proteomes" id="UP001163846">
    <property type="component" value="Unassembled WGS sequence"/>
</dbReference>
<feature type="region of interest" description="Disordered" evidence="1">
    <location>
        <begin position="601"/>
        <end position="647"/>
    </location>
</feature>
<evidence type="ECO:0008006" key="4">
    <source>
        <dbReference type="Google" id="ProtNLM"/>
    </source>
</evidence>
<accession>A0AA38PH81</accession>
<feature type="compositionally biased region" description="Polar residues" evidence="1">
    <location>
        <begin position="387"/>
        <end position="397"/>
    </location>
</feature>
<feature type="region of interest" description="Disordered" evidence="1">
    <location>
        <begin position="379"/>
        <end position="404"/>
    </location>
</feature>
<dbReference type="AlphaFoldDB" id="A0AA38PH81"/>
<organism evidence="2 3">
    <name type="scientific">Lentinula raphanica</name>
    <dbReference type="NCBI Taxonomy" id="153919"/>
    <lineage>
        <taxon>Eukaryota</taxon>
        <taxon>Fungi</taxon>
        <taxon>Dikarya</taxon>
        <taxon>Basidiomycota</taxon>
        <taxon>Agaricomycotina</taxon>
        <taxon>Agaricomycetes</taxon>
        <taxon>Agaricomycetidae</taxon>
        <taxon>Agaricales</taxon>
        <taxon>Marasmiineae</taxon>
        <taxon>Omphalotaceae</taxon>
        <taxon>Lentinula</taxon>
    </lineage>
</organism>